<name>A0ABN0SQC2_9MICO</name>
<keyword evidence="7 9" id="KW-0862">Zinc</keyword>
<dbReference type="RefSeq" id="WP_339393394.1">
    <property type="nucleotide sequence ID" value="NZ_BAAAAF010000011.1"/>
</dbReference>
<comment type="cofactor">
    <cofactor evidence="1 10">
        <name>Zn(2+)</name>
        <dbReference type="ChEBI" id="CHEBI:29105"/>
    </cofactor>
</comment>
<comment type="similarity">
    <text evidence="2 9">Belongs to the peptidase M18 family.</text>
</comment>
<keyword evidence="8 9" id="KW-0482">Metalloprotease</keyword>
<keyword evidence="3 9" id="KW-0031">Aminopeptidase</keyword>
<evidence type="ECO:0000256" key="9">
    <source>
        <dbReference type="RuleBase" id="RU004386"/>
    </source>
</evidence>
<evidence type="ECO:0000313" key="11">
    <source>
        <dbReference type="EMBL" id="GAA0036654.1"/>
    </source>
</evidence>
<protein>
    <recommendedName>
        <fullName evidence="10">M18 family aminopeptidase</fullName>
        <ecNumber evidence="10">3.4.11.-</ecNumber>
    </recommendedName>
</protein>
<dbReference type="EC" id="3.4.11.-" evidence="10"/>
<dbReference type="Gene3D" id="3.40.630.10">
    <property type="entry name" value="Zn peptidases"/>
    <property type="match status" value="1"/>
</dbReference>
<keyword evidence="4 9" id="KW-0645">Protease</keyword>
<dbReference type="NCBIfam" id="NF002759">
    <property type="entry name" value="PRK02813.1"/>
    <property type="match status" value="1"/>
</dbReference>
<gene>
    <name evidence="11" type="ORF">NCCP602_26150</name>
</gene>
<sequence length="438" mass="46031">MSTPSTDQTANAQVAADLSEFVSASPSSYHATAAAAARLDAAGFHRLDEREPWALESGRGYYVVRDGAIIAWMTPAEATTTASAIPPFRVFGSHTDSPAFKLKPGEEFTTAGVRQVGVEIYGGPLLNSWLDRELAFAGRLSLADGRVVLARTPAIARIPQLAIHLDRQVNEGLTLDKQRHTTPIVGLADLAEADVIEILAASAEVDPELVVGHDVYTIPVQEPALFGAAEEFFASPRLDNLLSVHAGVTAMAGLDADGLDRVAIFAGFDHEEIGSNSRSGASGPFLADVAERIVAALYPEASRSDYLAALSASICVSSDAGHAVHPNYQERHDPQVRPRLGGGPLLKHNAQQRYATDAVGTAVWAQACTAAGVEYQDFVSNNSVPCGSTIGPLTATRMGMTTVDVGPALYSMHSAREMCAISDVVALGAAAKAFLQGA</sequence>
<evidence type="ECO:0000256" key="2">
    <source>
        <dbReference type="ARBA" id="ARBA00008290"/>
    </source>
</evidence>
<keyword evidence="5 9" id="KW-0479">Metal-binding</keyword>
<dbReference type="Gene3D" id="2.30.250.10">
    <property type="entry name" value="Aminopeptidase i, Domain 2"/>
    <property type="match status" value="1"/>
</dbReference>
<comment type="caution">
    <text evidence="11">The sequence shown here is derived from an EMBL/GenBank/DDBJ whole genome shotgun (WGS) entry which is preliminary data.</text>
</comment>
<evidence type="ECO:0000256" key="8">
    <source>
        <dbReference type="ARBA" id="ARBA00023049"/>
    </source>
</evidence>
<dbReference type="EMBL" id="BAAAAF010000011">
    <property type="protein sequence ID" value="GAA0036654.1"/>
    <property type="molecule type" value="Genomic_DNA"/>
</dbReference>
<evidence type="ECO:0000256" key="4">
    <source>
        <dbReference type="ARBA" id="ARBA00022670"/>
    </source>
</evidence>
<dbReference type="GO" id="GO:0004177">
    <property type="term" value="F:aminopeptidase activity"/>
    <property type="evidence" value="ECO:0007669"/>
    <property type="project" value="UniProtKB-KW"/>
</dbReference>
<reference evidence="11 12" key="1">
    <citation type="submission" date="2024-01" db="EMBL/GenBank/DDBJ databases">
        <title>Characterization of antibiotic resistant novel bacterial strains and their environmental applications.</title>
        <authorList>
            <person name="Manzoor S."/>
            <person name="Abbas S."/>
            <person name="Arshad M."/>
            <person name="Ahmed I."/>
        </authorList>
    </citation>
    <scope>NUCLEOTIDE SEQUENCE [LARGE SCALE GENOMIC DNA]</scope>
    <source>
        <strain evidence="11 12">NCCP-602</strain>
    </source>
</reference>
<evidence type="ECO:0000256" key="5">
    <source>
        <dbReference type="ARBA" id="ARBA00022723"/>
    </source>
</evidence>
<dbReference type="Proteomes" id="UP001498238">
    <property type="component" value="Unassembled WGS sequence"/>
</dbReference>
<dbReference type="PANTHER" id="PTHR28570">
    <property type="entry name" value="ASPARTYL AMINOPEPTIDASE"/>
    <property type="match status" value="1"/>
</dbReference>
<dbReference type="PRINTS" id="PR00932">
    <property type="entry name" value="AMINO1PTASE"/>
</dbReference>
<proteinExistence type="inferred from homology"/>
<dbReference type="InterPro" id="IPR023358">
    <property type="entry name" value="Peptidase_M18_dom2"/>
</dbReference>
<dbReference type="PANTHER" id="PTHR28570:SF3">
    <property type="entry name" value="ASPARTYL AMINOPEPTIDASE"/>
    <property type="match status" value="1"/>
</dbReference>
<organism evidence="11 12">
    <name type="scientific">Brevibacterium metallidurans</name>
    <dbReference type="NCBI Taxonomy" id="1482676"/>
    <lineage>
        <taxon>Bacteria</taxon>
        <taxon>Bacillati</taxon>
        <taxon>Actinomycetota</taxon>
        <taxon>Actinomycetes</taxon>
        <taxon>Micrococcales</taxon>
        <taxon>Brevibacteriaceae</taxon>
        <taxon>Brevibacterium</taxon>
    </lineage>
</organism>
<evidence type="ECO:0000256" key="7">
    <source>
        <dbReference type="ARBA" id="ARBA00022833"/>
    </source>
</evidence>
<dbReference type="SUPFAM" id="SSF101821">
    <property type="entry name" value="Aminopeptidase/glucanase lid domain"/>
    <property type="match status" value="1"/>
</dbReference>
<evidence type="ECO:0000256" key="10">
    <source>
        <dbReference type="RuleBase" id="RU004387"/>
    </source>
</evidence>
<dbReference type="InterPro" id="IPR001948">
    <property type="entry name" value="Peptidase_M18"/>
</dbReference>
<evidence type="ECO:0000256" key="3">
    <source>
        <dbReference type="ARBA" id="ARBA00022438"/>
    </source>
</evidence>
<dbReference type="Pfam" id="PF02127">
    <property type="entry name" value="Peptidase_M18"/>
    <property type="match status" value="1"/>
</dbReference>
<dbReference type="SUPFAM" id="SSF53187">
    <property type="entry name" value="Zn-dependent exopeptidases"/>
    <property type="match status" value="1"/>
</dbReference>
<evidence type="ECO:0000256" key="1">
    <source>
        <dbReference type="ARBA" id="ARBA00001947"/>
    </source>
</evidence>
<evidence type="ECO:0000256" key="6">
    <source>
        <dbReference type="ARBA" id="ARBA00022801"/>
    </source>
</evidence>
<keyword evidence="12" id="KW-1185">Reference proteome</keyword>
<evidence type="ECO:0000313" key="12">
    <source>
        <dbReference type="Proteomes" id="UP001498238"/>
    </source>
</evidence>
<keyword evidence="6 9" id="KW-0378">Hydrolase</keyword>
<accession>A0ABN0SQC2</accession>